<proteinExistence type="predicted"/>
<dbReference type="Proteomes" id="UP000008367">
    <property type="component" value="Unassembled WGS sequence"/>
</dbReference>
<evidence type="ECO:0000313" key="2">
    <source>
        <dbReference type="Proteomes" id="UP000008367"/>
    </source>
</evidence>
<feature type="non-terminal residue" evidence="1">
    <location>
        <position position="1"/>
    </location>
</feature>
<protein>
    <submittedName>
        <fullName evidence="1">Uncharacterized protein</fullName>
    </submittedName>
</protein>
<dbReference type="EMBL" id="AJSR01000462">
    <property type="protein sequence ID" value="EKM33035.1"/>
    <property type="molecule type" value="Genomic_DNA"/>
</dbReference>
<organism evidence="1 2">
    <name type="scientific">Vibrio harveyi</name>
    <name type="common">Beneckea harveyi</name>
    <dbReference type="NCBI Taxonomy" id="669"/>
    <lineage>
        <taxon>Bacteria</taxon>
        <taxon>Pseudomonadati</taxon>
        <taxon>Pseudomonadota</taxon>
        <taxon>Gammaproteobacteria</taxon>
        <taxon>Vibrionales</taxon>
        <taxon>Vibrionaceae</taxon>
        <taxon>Vibrio</taxon>
    </lineage>
</organism>
<gene>
    <name evidence="1" type="ORF">VCHENC02_1472</name>
</gene>
<sequence length="9" mass="892">LFPSTALGS</sequence>
<accession>A0A454D309</accession>
<evidence type="ECO:0000313" key="1">
    <source>
        <dbReference type="EMBL" id="EKM33035.1"/>
    </source>
</evidence>
<name>A0A454D309_VIBHA</name>
<comment type="caution">
    <text evidence="1">The sequence shown here is derived from an EMBL/GenBank/DDBJ whole genome shotgun (WGS) entry which is preliminary data.</text>
</comment>
<reference evidence="1 2" key="1">
    <citation type="submission" date="2012-10" db="EMBL/GenBank/DDBJ databases">
        <title>Genome sequence of Vibrio Cholerae HENC-02.</title>
        <authorList>
            <person name="Eppinger M."/>
            <person name="Hasan N.A."/>
            <person name="Sengamalay N."/>
            <person name="Hine E."/>
            <person name="Su Q."/>
            <person name="Daugherty S.C."/>
            <person name="Young S."/>
            <person name="Sadzewicz L."/>
            <person name="Tallon L."/>
            <person name="Cebula T.A."/>
            <person name="Ravel J."/>
            <person name="Colwell R.R."/>
        </authorList>
    </citation>
    <scope>NUCLEOTIDE SEQUENCE [LARGE SCALE GENOMIC DNA]</scope>
    <source>
        <strain evidence="1 2">HENC-02</strain>
    </source>
</reference>